<evidence type="ECO:0000313" key="1">
    <source>
        <dbReference type="EMBL" id="CAF2132898.1"/>
    </source>
</evidence>
<proteinExistence type="predicted"/>
<accession>A0A816WF39</accession>
<organism evidence="1 2">
    <name type="scientific">Rotaria magnacalcarata</name>
    <dbReference type="NCBI Taxonomy" id="392030"/>
    <lineage>
        <taxon>Eukaryota</taxon>
        <taxon>Metazoa</taxon>
        <taxon>Spiralia</taxon>
        <taxon>Gnathifera</taxon>
        <taxon>Rotifera</taxon>
        <taxon>Eurotatoria</taxon>
        <taxon>Bdelloidea</taxon>
        <taxon>Philodinida</taxon>
        <taxon>Philodinidae</taxon>
        <taxon>Rotaria</taxon>
    </lineage>
</organism>
<dbReference type="AlphaFoldDB" id="A0A816WF39"/>
<protein>
    <submittedName>
        <fullName evidence="1">Uncharacterized protein</fullName>
    </submittedName>
</protein>
<sequence length="131" mass="15559">MKDSIGILSQAFAIILQNDLNPFHVHFEQKKLLLHFNIHDAYLVKSFYDLNPTEKQIHLVQQIWRTKLNSCERLLREKRKINFQYNTTTINMNLLSMNEFVPIMCTIIEARLITIEQRTQVILEFINTPSQ</sequence>
<comment type="caution">
    <text evidence="1">The sequence shown here is derived from an EMBL/GenBank/DDBJ whole genome shotgun (WGS) entry which is preliminary data.</text>
</comment>
<reference evidence="1" key="1">
    <citation type="submission" date="2021-02" db="EMBL/GenBank/DDBJ databases">
        <authorList>
            <person name="Nowell W R."/>
        </authorList>
    </citation>
    <scope>NUCLEOTIDE SEQUENCE</scope>
</reference>
<dbReference type="EMBL" id="CAJNRE010014939">
    <property type="protein sequence ID" value="CAF2132898.1"/>
    <property type="molecule type" value="Genomic_DNA"/>
</dbReference>
<evidence type="ECO:0000313" key="2">
    <source>
        <dbReference type="Proteomes" id="UP000663824"/>
    </source>
</evidence>
<gene>
    <name evidence="1" type="ORF">MBJ925_LOCUS27918</name>
</gene>
<dbReference type="Proteomes" id="UP000663824">
    <property type="component" value="Unassembled WGS sequence"/>
</dbReference>
<name>A0A816WF39_9BILA</name>